<dbReference type="InterPro" id="IPR004919">
    <property type="entry name" value="GmrSD_N"/>
</dbReference>
<evidence type="ECO:0000313" key="3">
    <source>
        <dbReference type="EMBL" id="MDT0691582.1"/>
    </source>
</evidence>
<protein>
    <submittedName>
        <fullName evidence="3">DUF262 domain-containing protein</fullName>
    </submittedName>
</protein>
<organism evidence="3 4">
    <name type="scientific">Autumnicola patrickiae</name>
    <dbReference type="NCBI Taxonomy" id="3075591"/>
    <lineage>
        <taxon>Bacteria</taxon>
        <taxon>Pseudomonadati</taxon>
        <taxon>Bacteroidota</taxon>
        <taxon>Flavobacteriia</taxon>
        <taxon>Flavobacteriales</taxon>
        <taxon>Flavobacteriaceae</taxon>
        <taxon>Autumnicola</taxon>
    </lineage>
</organism>
<dbReference type="Pfam" id="PF03235">
    <property type="entry name" value="GmrSD_N"/>
    <property type="match status" value="1"/>
</dbReference>
<dbReference type="RefSeq" id="WP_311687169.1">
    <property type="nucleotide sequence ID" value="NZ_JAVRHM010000028.1"/>
</dbReference>
<comment type="caution">
    <text evidence="3">The sequence shown here is derived from an EMBL/GenBank/DDBJ whole genome shotgun (WGS) entry which is preliminary data.</text>
</comment>
<evidence type="ECO:0000259" key="1">
    <source>
        <dbReference type="Pfam" id="PF03235"/>
    </source>
</evidence>
<feature type="domain" description="GmrSD restriction endonucleases C-terminal" evidence="2">
    <location>
        <begin position="465"/>
        <end position="560"/>
    </location>
</feature>
<dbReference type="EMBL" id="JAVRHM010000028">
    <property type="protein sequence ID" value="MDT0691582.1"/>
    <property type="molecule type" value="Genomic_DNA"/>
</dbReference>
<dbReference type="InterPro" id="IPR011089">
    <property type="entry name" value="GmrSD_C"/>
</dbReference>
<dbReference type="PANTHER" id="PTHR35149:SF2">
    <property type="entry name" value="DUF262 DOMAIN-CONTAINING PROTEIN"/>
    <property type="match status" value="1"/>
</dbReference>
<dbReference type="Proteomes" id="UP001261624">
    <property type="component" value="Unassembled WGS sequence"/>
</dbReference>
<dbReference type="PANTHER" id="PTHR35149">
    <property type="entry name" value="SLL5132 PROTEIN"/>
    <property type="match status" value="1"/>
</dbReference>
<evidence type="ECO:0000313" key="4">
    <source>
        <dbReference type="Proteomes" id="UP001261624"/>
    </source>
</evidence>
<proteinExistence type="predicted"/>
<sequence>MSQQLKNKIEATDTSINKLLKDQKFYIDYFQREYRWEEKHIKTLIEDLTNTFLKSYKEGDKPQEVANYQNYYLGPVVFSVNPETAKKSIIDGQQRITSITLLLIYLNHQQKSFAEEERVAISELIFSVKHRVKSFNMTDENREECLKALFEEGNYTPSENDDETVINMVERYQDIHDSFPEEIDDLALPFFIDWLIENVVIVEITAYSDENAYTIFETMNDRGLNLTPTEMLKGYVLSKISDRKKRNEINEIWKNQMIKLHDFSKNADQSFFHAWFRGKYAVSIRPGKAGSENQDFELIGSRFHNWFKDNHNLLFKLNTPDDFYDFFKNDFPFFVKWYLKSWKARQTFDSNLPHLIYIQSWGFAESLQEPMLLSSISTKDEESLIQNKLDAVARFIETFTVRRSVNYKKFGQTAIKYTMFNIIKLIRNNGFPELNSNLKKEIDQIPQQWEGVQHFRLHGMNRKFVKHFLSRISSYVDQLVGKDTTFVNYHHPKGRQFEIEHIWADKFQEHLDEFDQINDFQVWRNSIGALILLPHGTNQSFNSDKYSDKIEHYLKENTFAQTLHPKYYQKNPNFLKSPVAQQLGFQPHEDFKKKDIVERNSLVQRICENIWSTEYYKQ</sequence>
<gene>
    <name evidence="3" type="ORF">RM549_17455</name>
</gene>
<name>A0ABU3E6F4_9FLAO</name>
<reference evidence="3 4" key="1">
    <citation type="submission" date="2023-09" db="EMBL/GenBank/DDBJ databases">
        <authorList>
            <person name="Rey-Velasco X."/>
        </authorList>
    </citation>
    <scope>NUCLEOTIDE SEQUENCE [LARGE SCALE GENOMIC DNA]</scope>
    <source>
        <strain evidence="3 4">F188</strain>
    </source>
</reference>
<feature type="domain" description="GmrSD restriction endonucleases N-terminal" evidence="1">
    <location>
        <begin position="16"/>
        <end position="236"/>
    </location>
</feature>
<dbReference type="Pfam" id="PF07510">
    <property type="entry name" value="GmrSD_C"/>
    <property type="match status" value="1"/>
</dbReference>
<keyword evidence="4" id="KW-1185">Reference proteome</keyword>
<accession>A0ABU3E6F4</accession>
<evidence type="ECO:0000259" key="2">
    <source>
        <dbReference type="Pfam" id="PF07510"/>
    </source>
</evidence>